<organism evidence="4 5">
    <name type="scientific">Streptomyces varsoviensis</name>
    <dbReference type="NCBI Taxonomy" id="67373"/>
    <lineage>
        <taxon>Bacteria</taxon>
        <taxon>Bacillati</taxon>
        <taxon>Actinomycetota</taxon>
        <taxon>Actinomycetes</taxon>
        <taxon>Kitasatosporales</taxon>
        <taxon>Streptomycetaceae</taxon>
        <taxon>Streptomyces</taxon>
    </lineage>
</organism>
<keyword evidence="5" id="KW-1185">Reference proteome</keyword>
<dbReference type="InterPro" id="IPR001647">
    <property type="entry name" value="HTH_TetR"/>
</dbReference>
<dbReference type="Pfam" id="PF17940">
    <property type="entry name" value="TetR_C_31"/>
    <property type="match status" value="1"/>
</dbReference>
<evidence type="ECO:0000313" key="5">
    <source>
        <dbReference type="Proteomes" id="UP000037020"/>
    </source>
</evidence>
<evidence type="ECO:0000259" key="3">
    <source>
        <dbReference type="PROSITE" id="PS50977"/>
    </source>
</evidence>
<dbReference type="PANTHER" id="PTHR30055:SF231">
    <property type="entry name" value="TRANSCRIPTIONAL REGULATORY PROTEIN (PROBABLY DEOR-FAMILY)-RELATED"/>
    <property type="match status" value="1"/>
</dbReference>
<dbReference type="Pfam" id="PF00440">
    <property type="entry name" value="TetR_N"/>
    <property type="match status" value="1"/>
</dbReference>
<comment type="caution">
    <text evidence="4">The sequence shown here is derived from an EMBL/GenBank/DDBJ whole genome shotgun (WGS) entry which is preliminary data.</text>
</comment>
<keyword evidence="1 2" id="KW-0238">DNA-binding</keyword>
<dbReference type="InterPro" id="IPR050109">
    <property type="entry name" value="HTH-type_TetR-like_transc_reg"/>
</dbReference>
<dbReference type="Proteomes" id="UP000037020">
    <property type="component" value="Unassembled WGS sequence"/>
</dbReference>
<proteinExistence type="predicted"/>
<name>A0ABR5IXQ0_9ACTN</name>
<evidence type="ECO:0000256" key="1">
    <source>
        <dbReference type="ARBA" id="ARBA00023125"/>
    </source>
</evidence>
<reference evidence="4 5" key="1">
    <citation type="submission" date="2015-07" db="EMBL/GenBank/DDBJ databases">
        <authorList>
            <person name="Ju K.-S."/>
            <person name="Doroghazi J.R."/>
            <person name="Metcalf W.W."/>
        </authorList>
    </citation>
    <scope>NUCLEOTIDE SEQUENCE [LARGE SCALE GENOMIC DNA]</scope>
    <source>
        <strain evidence="4 5">NRRL B-3589</strain>
    </source>
</reference>
<dbReference type="Gene3D" id="1.10.357.10">
    <property type="entry name" value="Tetracycline Repressor, domain 2"/>
    <property type="match status" value="1"/>
</dbReference>
<feature type="DNA-binding region" description="H-T-H motif" evidence="2">
    <location>
        <begin position="31"/>
        <end position="50"/>
    </location>
</feature>
<accession>A0ABR5IXQ0</accession>
<feature type="domain" description="HTH tetR-type" evidence="3">
    <location>
        <begin position="8"/>
        <end position="68"/>
    </location>
</feature>
<evidence type="ECO:0000313" key="4">
    <source>
        <dbReference type="EMBL" id="KOG85938.1"/>
    </source>
</evidence>
<dbReference type="PANTHER" id="PTHR30055">
    <property type="entry name" value="HTH-TYPE TRANSCRIPTIONAL REGULATOR RUTR"/>
    <property type="match status" value="1"/>
</dbReference>
<dbReference type="SUPFAM" id="SSF46689">
    <property type="entry name" value="Homeodomain-like"/>
    <property type="match status" value="1"/>
</dbReference>
<dbReference type="InterPro" id="IPR009057">
    <property type="entry name" value="Homeodomain-like_sf"/>
</dbReference>
<dbReference type="InterPro" id="IPR041583">
    <property type="entry name" value="TetR_C_31"/>
</dbReference>
<dbReference type="SUPFAM" id="SSF48498">
    <property type="entry name" value="Tetracyclin repressor-like, C-terminal domain"/>
    <property type="match status" value="1"/>
</dbReference>
<protein>
    <submittedName>
        <fullName evidence="4">TetR family transcriptional regulator</fullName>
    </submittedName>
</protein>
<sequence length="182" mass="20296">MMARRYDPDRRQRIVDAAISVVSERGIDGLSHRSVAAAADVPLGSTTYHFATLDDLLIAALQQVNSGPTTSVASWERHLDPAEPLVDGLVRLLEHCVATTGDRSRVRLEYDLYLAALRRERLQPIAAAWLDEMVEMFTRYTKDEATARTLVALIDGLLLQLLLTGRPFDREQVRATLSRVIG</sequence>
<evidence type="ECO:0000256" key="2">
    <source>
        <dbReference type="PROSITE-ProRule" id="PRU00335"/>
    </source>
</evidence>
<gene>
    <name evidence="4" type="ORF">ADK38_33870</name>
</gene>
<dbReference type="InterPro" id="IPR036271">
    <property type="entry name" value="Tet_transcr_reg_TetR-rel_C_sf"/>
</dbReference>
<dbReference type="PROSITE" id="PS50977">
    <property type="entry name" value="HTH_TETR_2"/>
    <property type="match status" value="1"/>
</dbReference>
<dbReference type="EMBL" id="LGUT01003111">
    <property type="protein sequence ID" value="KOG85938.1"/>
    <property type="molecule type" value="Genomic_DNA"/>
</dbReference>